<reference evidence="3" key="1">
    <citation type="submission" date="2022-07" db="EMBL/GenBank/DDBJ databases">
        <title>Draft genome sequence of Zalerion maritima ATCC 34329, a (micro)plastics degrading marine fungus.</title>
        <authorList>
            <person name="Paco A."/>
            <person name="Goncalves M.F.M."/>
            <person name="Rocha-Santos T.A.P."/>
            <person name="Alves A."/>
        </authorList>
    </citation>
    <scope>NUCLEOTIDE SEQUENCE</scope>
    <source>
        <strain evidence="3">ATCC 34329</strain>
    </source>
</reference>
<accession>A0AAD5RTM7</accession>
<feature type="compositionally biased region" description="Low complexity" evidence="1">
    <location>
        <begin position="25"/>
        <end position="35"/>
    </location>
</feature>
<feature type="region of interest" description="Disordered" evidence="1">
    <location>
        <begin position="1"/>
        <end position="40"/>
    </location>
</feature>
<dbReference type="InterPro" id="IPR032710">
    <property type="entry name" value="NTF2-like_dom_sf"/>
</dbReference>
<dbReference type="EMBL" id="JAKWBI020000229">
    <property type="protein sequence ID" value="KAJ2898486.1"/>
    <property type="molecule type" value="Genomic_DNA"/>
</dbReference>
<evidence type="ECO:0000259" key="2">
    <source>
        <dbReference type="Pfam" id="PF12680"/>
    </source>
</evidence>
<sequence>MSHSSSSSSSSSSPSSALSEHDAATSPSVPPTTTTLNKAPGVTLTPQQESVMKSVLSLFAGQASKDNLACWTDDAVFEDPLTMARGRAQYEAQWYGLSSAFGEIRVLGHEVCKGGNSMEMRLRNSYKLKGLGKETVVESRVVVWTREEGEEKGLGGPQGGHGGEGKGRGLLRIEKVQDKWDGKLPEGSVANVSSWDFLYFYNAFSRQVIAAESSGLDAIRSGMVWFVC</sequence>
<dbReference type="PANTHER" id="PTHR34213:SF2">
    <property type="entry name" value="NUCLEAR TRANSPORT FACTOR 2 (NTF2) FAMILY PROTEIN"/>
    <property type="match status" value="1"/>
</dbReference>
<proteinExistence type="predicted"/>
<evidence type="ECO:0000313" key="3">
    <source>
        <dbReference type="EMBL" id="KAJ2898486.1"/>
    </source>
</evidence>
<evidence type="ECO:0000313" key="4">
    <source>
        <dbReference type="Proteomes" id="UP001201980"/>
    </source>
</evidence>
<dbReference type="SUPFAM" id="SSF54427">
    <property type="entry name" value="NTF2-like"/>
    <property type="match status" value="1"/>
</dbReference>
<comment type="caution">
    <text evidence="3">The sequence shown here is derived from an EMBL/GenBank/DDBJ whole genome shotgun (WGS) entry which is preliminary data.</text>
</comment>
<dbReference type="AlphaFoldDB" id="A0AAD5RTM7"/>
<organism evidence="3 4">
    <name type="scientific">Zalerion maritima</name>
    <dbReference type="NCBI Taxonomy" id="339359"/>
    <lineage>
        <taxon>Eukaryota</taxon>
        <taxon>Fungi</taxon>
        <taxon>Dikarya</taxon>
        <taxon>Ascomycota</taxon>
        <taxon>Pezizomycotina</taxon>
        <taxon>Sordariomycetes</taxon>
        <taxon>Lulworthiomycetidae</taxon>
        <taxon>Lulworthiales</taxon>
        <taxon>Lulworthiaceae</taxon>
        <taxon>Zalerion</taxon>
    </lineage>
</organism>
<evidence type="ECO:0000256" key="1">
    <source>
        <dbReference type="SAM" id="MobiDB-lite"/>
    </source>
</evidence>
<dbReference type="InterPro" id="IPR037401">
    <property type="entry name" value="SnoaL-like"/>
</dbReference>
<dbReference type="Proteomes" id="UP001201980">
    <property type="component" value="Unassembled WGS sequence"/>
</dbReference>
<protein>
    <recommendedName>
        <fullName evidence="2">SnoaL-like domain-containing protein</fullName>
    </recommendedName>
</protein>
<dbReference type="PANTHER" id="PTHR34213">
    <property type="entry name" value="NUCLEAR TRANSPORT FACTOR 2 (NTF2) FAMILY PROTEIN"/>
    <property type="match status" value="1"/>
</dbReference>
<dbReference type="Pfam" id="PF12680">
    <property type="entry name" value="SnoaL_2"/>
    <property type="match status" value="1"/>
</dbReference>
<keyword evidence="4" id="KW-1185">Reference proteome</keyword>
<feature type="domain" description="SnoaL-like" evidence="2">
    <location>
        <begin position="66"/>
        <end position="149"/>
    </location>
</feature>
<gene>
    <name evidence="3" type="ORF">MKZ38_003875</name>
</gene>
<dbReference type="Gene3D" id="3.10.450.50">
    <property type="match status" value="1"/>
</dbReference>
<name>A0AAD5RTM7_9PEZI</name>
<feature type="compositionally biased region" description="Low complexity" evidence="1">
    <location>
        <begin position="1"/>
        <end position="18"/>
    </location>
</feature>